<dbReference type="Proteomes" id="UP000198670">
    <property type="component" value="Unassembled WGS sequence"/>
</dbReference>
<dbReference type="Gene3D" id="1.10.10.10">
    <property type="entry name" value="Winged helix-like DNA-binding domain superfamily/Winged helix DNA-binding domain"/>
    <property type="match status" value="1"/>
</dbReference>
<dbReference type="GO" id="GO:0003677">
    <property type="term" value="F:DNA binding"/>
    <property type="evidence" value="ECO:0007669"/>
    <property type="project" value="InterPro"/>
</dbReference>
<dbReference type="InterPro" id="IPR013324">
    <property type="entry name" value="RNA_pol_sigma_r3/r4-like"/>
</dbReference>
<dbReference type="RefSeq" id="WP_090628940.1">
    <property type="nucleotide sequence ID" value="NZ_FOQO01000009.1"/>
</dbReference>
<dbReference type="AlphaFoldDB" id="A0A1I3QMK0"/>
<dbReference type="Pfam" id="PF08281">
    <property type="entry name" value="Sigma70_r4_2"/>
    <property type="match status" value="1"/>
</dbReference>
<feature type="transmembrane region" description="Helical" evidence="5">
    <location>
        <begin position="177"/>
        <end position="195"/>
    </location>
</feature>
<feature type="domain" description="RNA polymerase sigma factor 70 region 4 type 2" evidence="7">
    <location>
        <begin position="129"/>
        <end position="177"/>
    </location>
</feature>
<dbReference type="STRING" id="1477437.SAMN05444682_10923"/>
<dbReference type="InterPro" id="IPR036388">
    <property type="entry name" value="WH-like_DNA-bd_sf"/>
</dbReference>
<evidence type="ECO:0000259" key="6">
    <source>
        <dbReference type="Pfam" id="PF04542"/>
    </source>
</evidence>
<keyword evidence="9" id="KW-1185">Reference proteome</keyword>
<feature type="domain" description="RNA polymerase sigma-70 region 2" evidence="6">
    <location>
        <begin position="29"/>
        <end position="91"/>
    </location>
</feature>
<dbReference type="NCBIfam" id="TIGR02985">
    <property type="entry name" value="Sig70_bacteroi1"/>
    <property type="match status" value="1"/>
</dbReference>
<evidence type="ECO:0000256" key="1">
    <source>
        <dbReference type="ARBA" id="ARBA00010641"/>
    </source>
</evidence>
<evidence type="ECO:0000256" key="5">
    <source>
        <dbReference type="SAM" id="Phobius"/>
    </source>
</evidence>
<dbReference type="SUPFAM" id="SSF88659">
    <property type="entry name" value="Sigma3 and sigma4 domains of RNA polymerase sigma factors"/>
    <property type="match status" value="1"/>
</dbReference>
<reference evidence="8 9" key="1">
    <citation type="submission" date="2016-10" db="EMBL/GenBank/DDBJ databases">
        <authorList>
            <person name="de Groot N.N."/>
        </authorList>
    </citation>
    <scope>NUCLEOTIDE SEQUENCE [LARGE SCALE GENOMIC DNA]</scope>
    <source>
        <strain evidence="8 9">RK1</strain>
    </source>
</reference>
<dbReference type="InterPro" id="IPR007627">
    <property type="entry name" value="RNA_pol_sigma70_r2"/>
</dbReference>
<protein>
    <submittedName>
        <fullName evidence="8">RNA polymerase sigma-70 factor, ECF subfamily</fullName>
    </submittedName>
</protein>
<accession>A0A1I3QMK0</accession>
<evidence type="ECO:0000313" key="8">
    <source>
        <dbReference type="EMBL" id="SFJ34347.1"/>
    </source>
</evidence>
<proteinExistence type="inferred from homology"/>
<keyword evidence="5" id="KW-0472">Membrane</keyword>
<dbReference type="OrthoDB" id="659569at2"/>
<dbReference type="Gene3D" id="1.10.1740.10">
    <property type="match status" value="1"/>
</dbReference>
<dbReference type="Pfam" id="PF04542">
    <property type="entry name" value="Sigma70_r2"/>
    <property type="match status" value="1"/>
</dbReference>
<sequence>MAGDFREYSDSDLLRIVKAGDERAFSEFFARYWPPMFLHAMRMLRNEETCQDVLQEAFLAFWRRIPELPLDTRVEAYLYRIVRNRIVKIIAEEKHRSDLLADFAKTINLAGEASDSHVSESELIALINDEVNKMPSRMQEVFRLSRNENLKHQEIAEQLGISGHTVKSQLHNALRRIKIRIGLYLLLLFFSLIGFF</sequence>
<evidence type="ECO:0000256" key="2">
    <source>
        <dbReference type="ARBA" id="ARBA00023015"/>
    </source>
</evidence>
<keyword evidence="5" id="KW-0812">Transmembrane</keyword>
<dbReference type="InterPro" id="IPR039425">
    <property type="entry name" value="RNA_pol_sigma-70-like"/>
</dbReference>
<keyword evidence="4" id="KW-0804">Transcription</keyword>
<dbReference type="CDD" id="cd06171">
    <property type="entry name" value="Sigma70_r4"/>
    <property type="match status" value="1"/>
</dbReference>
<evidence type="ECO:0000256" key="4">
    <source>
        <dbReference type="ARBA" id="ARBA00023163"/>
    </source>
</evidence>
<gene>
    <name evidence="8" type="ORF">SAMN05444682_10923</name>
</gene>
<dbReference type="InterPro" id="IPR013325">
    <property type="entry name" value="RNA_pol_sigma_r2"/>
</dbReference>
<dbReference type="InterPro" id="IPR014327">
    <property type="entry name" value="RNA_pol_sigma70_bacteroid"/>
</dbReference>
<evidence type="ECO:0000259" key="7">
    <source>
        <dbReference type="Pfam" id="PF08281"/>
    </source>
</evidence>
<dbReference type="PANTHER" id="PTHR43133">
    <property type="entry name" value="RNA POLYMERASE ECF-TYPE SIGMA FACTO"/>
    <property type="match status" value="1"/>
</dbReference>
<keyword evidence="2" id="KW-0805">Transcription regulation</keyword>
<comment type="similarity">
    <text evidence="1">Belongs to the sigma-70 factor family. ECF subfamily.</text>
</comment>
<dbReference type="InterPro" id="IPR013249">
    <property type="entry name" value="RNA_pol_sigma70_r4_t2"/>
</dbReference>
<dbReference type="GO" id="GO:0006352">
    <property type="term" value="P:DNA-templated transcription initiation"/>
    <property type="evidence" value="ECO:0007669"/>
    <property type="project" value="InterPro"/>
</dbReference>
<name>A0A1I3QMK0_9SPHI</name>
<dbReference type="InterPro" id="IPR014284">
    <property type="entry name" value="RNA_pol_sigma-70_dom"/>
</dbReference>
<evidence type="ECO:0000313" key="9">
    <source>
        <dbReference type="Proteomes" id="UP000198670"/>
    </source>
</evidence>
<dbReference type="NCBIfam" id="TIGR02937">
    <property type="entry name" value="sigma70-ECF"/>
    <property type="match status" value="1"/>
</dbReference>
<dbReference type="GO" id="GO:0016987">
    <property type="term" value="F:sigma factor activity"/>
    <property type="evidence" value="ECO:0007669"/>
    <property type="project" value="UniProtKB-KW"/>
</dbReference>
<keyword evidence="3" id="KW-0731">Sigma factor</keyword>
<evidence type="ECO:0000256" key="3">
    <source>
        <dbReference type="ARBA" id="ARBA00023082"/>
    </source>
</evidence>
<dbReference type="PANTHER" id="PTHR43133:SF46">
    <property type="entry name" value="RNA POLYMERASE SIGMA-70 FACTOR ECF SUBFAMILY"/>
    <property type="match status" value="1"/>
</dbReference>
<organism evidence="8 9">
    <name type="scientific">Parapedobacter indicus</name>
    <dbReference type="NCBI Taxonomy" id="1477437"/>
    <lineage>
        <taxon>Bacteria</taxon>
        <taxon>Pseudomonadati</taxon>
        <taxon>Bacteroidota</taxon>
        <taxon>Sphingobacteriia</taxon>
        <taxon>Sphingobacteriales</taxon>
        <taxon>Sphingobacteriaceae</taxon>
        <taxon>Parapedobacter</taxon>
    </lineage>
</organism>
<dbReference type="EMBL" id="FOQO01000009">
    <property type="protein sequence ID" value="SFJ34347.1"/>
    <property type="molecule type" value="Genomic_DNA"/>
</dbReference>
<dbReference type="SUPFAM" id="SSF88946">
    <property type="entry name" value="Sigma2 domain of RNA polymerase sigma factors"/>
    <property type="match status" value="1"/>
</dbReference>
<keyword evidence="5" id="KW-1133">Transmembrane helix</keyword>